<dbReference type="Pfam" id="PF24883">
    <property type="entry name" value="NPHP3_N"/>
    <property type="match status" value="1"/>
</dbReference>
<dbReference type="Pfam" id="PF25053">
    <property type="entry name" value="DUF7791"/>
    <property type="match status" value="1"/>
</dbReference>
<dbReference type="EMBL" id="JAULSW010000010">
    <property type="protein sequence ID" value="KAK3368656.1"/>
    <property type="molecule type" value="Genomic_DNA"/>
</dbReference>
<reference evidence="5" key="2">
    <citation type="submission" date="2023-06" db="EMBL/GenBank/DDBJ databases">
        <authorList>
            <consortium name="Lawrence Berkeley National Laboratory"/>
            <person name="Haridas S."/>
            <person name="Hensen N."/>
            <person name="Bonometti L."/>
            <person name="Westerberg I."/>
            <person name="Brannstrom I.O."/>
            <person name="Guillou S."/>
            <person name="Cros-Aarteil S."/>
            <person name="Calhoun S."/>
            <person name="Kuo A."/>
            <person name="Mondo S."/>
            <person name="Pangilinan J."/>
            <person name="Riley R."/>
            <person name="LaButti K."/>
            <person name="Andreopoulos B."/>
            <person name="Lipzen A."/>
            <person name="Chen C."/>
            <person name="Yanf M."/>
            <person name="Daum C."/>
            <person name="Ng V."/>
            <person name="Clum A."/>
            <person name="Steindorff A."/>
            <person name="Ohm R."/>
            <person name="Martin F."/>
            <person name="Silar P."/>
            <person name="Natvig D."/>
            <person name="Lalanne C."/>
            <person name="Gautier V."/>
            <person name="Ament-velasquez S.L."/>
            <person name="Kruys A."/>
            <person name="Hutchinson M.I."/>
            <person name="Powell A.J."/>
            <person name="Barry K."/>
            <person name="Miller A.N."/>
            <person name="Grigoriev I.V."/>
            <person name="Debuchy R."/>
            <person name="Gladieux P."/>
            <person name="Thoren M.H."/>
            <person name="Johannesson H."/>
        </authorList>
    </citation>
    <scope>NUCLEOTIDE SEQUENCE</scope>
    <source>
        <strain evidence="5">CBS 232.78</strain>
    </source>
</reference>
<feature type="domain" description="DUF7791" evidence="4">
    <location>
        <begin position="620"/>
        <end position="775"/>
    </location>
</feature>
<feature type="domain" description="Nephrocystin 3-like N-terminal" evidence="3">
    <location>
        <begin position="351"/>
        <end position="511"/>
    </location>
</feature>
<evidence type="ECO:0000259" key="4">
    <source>
        <dbReference type="Pfam" id="PF25053"/>
    </source>
</evidence>
<protein>
    <recommendedName>
        <fullName evidence="7">NACHT domain-containing protein</fullName>
    </recommendedName>
</protein>
<evidence type="ECO:0000256" key="2">
    <source>
        <dbReference type="SAM" id="MobiDB-lite"/>
    </source>
</evidence>
<reference evidence="5" key="1">
    <citation type="journal article" date="2023" name="Mol. Phylogenet. Evol.">
        <title>Genome-scale phylogeny and comparative genomics of the fungal order Sordariales.</title>
        <authorList>
            <person name="Hensen N."/>
            <person name="Bonometti L."/>
            <person name="Westerberg I."/>
            <person name="Brannstrom I.O."/>
            <person name="Guillou S."/>
            <person name="Cros-Aarteil S."/>
            <person name="Calhoun S."/>
            <person name="Haridas S."/>
            <person name="Kuo A."/>
            <person name="Mondo S."/>
            <person name="Pangilinan J."/>
            <person name="Riley R."/>
            <person name="LaButti K."/>
            <person name="Andreopoulos B."/>
            <person name="Lipzen A."/>
            <person name="Chen C."/>
            <person name="Yan M."/>
            <person name="Daum C."/>
            <person name="Ng V."/>
            <person name="Clum A."/>
            <person name="Steindorff A."/>
            <person name="Ohm R.A."/>
            <person name="Martin F."/>
            <person name="Silar P."/>
            <person name="Natvig D.O."/>
            <person name="Lalanne C."/>
            <person name="Gautier V."/>
            <person name="Ament-Velasquez S.L."/>
            <person name="Kruys A."/>
            <person name="Hutchinson M.I."/>
            <person name="Powell A.J."/>
            <person name="Barry K."/>
            <person name="Miller A.N."/>
            <person name="Grigoriev I.V."/>
            <person name="Debuchy R."/>
            <person name="Gladieux P."/>
            <person name="Hiltunen Thoren M."/>
            <person name="Johannesson H."/>
        </authorList>
    </citation>
    <scope>NUCLEOTIDE SEQUENCE</scope>
    <source>
        <strain evidence="5">CBS 232.78</strain>
    </source>
</reference>
<gene>
    <name evidence="5" type="ORF">B0H63DRAFT_455414</name>
</gene>
<evidence type="ECO:0000313" key="5">
    <source>
        <dbReference type="EMBL" id="KAK3368656.1"/>
    </source>
</evidence>
<evidence type="ECO:0000256" key="1">
    <source>
        <dbReference type="ARBA" id="ARBA00022737"/>
    </source>
</evidence>
<keyword evidence="1" id="KW-0677">Repeat</keyword>
<organism evidence="5 6">
    <name type="scientific">Podospora didyma</name>
    <dbReference type="NCBI Taxonomy" id="330526"/>
    <lineage>
        <taxon>Eukaryota</taxon>
        <taxon>Fungi</taxon>
        <taxon>Dikarya</taxon>
        <taxon>Ascomycota</taxon>
        <taxon>Pezizomycotina</taxon>
        <taxon>Sordariomycetes</taxon>
        <taxon>Sordariomycetidae</taxon>
        <taxon>Sordariales</taxon>
        <taxon>Podosporaceae</taxon>
        <taxon>Podospora</taxon>
    </lineage>
</organism>
<sequence>MADPISALSLAAAVVQFVDFSRQIVCKSKTLYRSTTGVLRENLETETVTMRLREITDHLRATTTTATSTTAATYAASLRVEQLRTECFEVSDKLMQKLHQLRVPTLQRPQVTTLFQKAPPPPSEHRAWKSFRQALKSVWSKAEIDGMASRLAAIRAQLDTEVLVSSNQILISLAESQSSKFQKFEDQTQAILRGLAECRTQQTDLVERFDKLGSNEKTAFTEVVLDSIQHSADYAGLDYTTKDIIRALVEQASFEVGGGDSEGLRWRRRRAAQDLIQKDTEKRAFRARRVAVSILESLRFPEMNHRQESISQAEHQTFNWVFEGDDPVSLNKGDDPASQTEEPKKKKPWDSFSNWLSTGSGIYWIQGKPASGKSTLMRFICEHSETSDLLRTWAFGRELLSEQRSHSGLLRTLLYSILYKKQDIMFQVFPEEWERNQDILNAEMPLVSEKWSLGRLKQAFRTVINLASADLKMCCFIDGLDEYDGDAGDIADYIYEISTISPNVKFCISGRPLSELQATFWDCPGLRLQDLTEGDIQKYVHQKLGSDRQMQRLSRYDKAGAEEMFDLITKRASGVFLWVVLVVRSLVSGLRHGDNIPQLRARLNSLPVDLERLFEVILGKIEAEFKVESSKVFQIFRACGNDLDALELYRILLYEDYESLIRTDLEPDDDPDGSGRGKNTLKVEQLVEMVEEQMALKLSSRCRGLLEIRVINTPKTYYLSPGLGPGLTGPYETRRHLKIEYLHRTARDFVERREYWSQVIKPTEETGFDPHAARLLGYVAGAKLTRFDSAPKEGCGLLRDIAKIPLSASLETVALLDELDRILSFRWKEQKEFDALLHWSCAHDPGFAEFLLSPRHMWPIWGGDMVSAAVRFRLLWYAEAKLGGPPANAANSGPIIINDKNNNHNNKNNNSRLPFLAYAVSFHLWAESTHLPLPNLELLEDLLALGYDPNEKYYEFSIWAYTVHRVHTLAYMGFVAAGHLQAWLEVFMQMLSAGADPHVFCVFNPVLYALAIGYSSDPDNVSSGVLRHFGEVVWSPDDITESVDSDAHDYFAEHHRIDKVISEVFDGRGVDTTQLKITLATARDRWKGVTQSHVDINLLTPPEVSTSAKPWNVRAY</sequence>
<evidence type="ECO:0000259" key="3">
    <source>
        <dbReference type="Pfam" id="PF24883"/>
    </source>
</evidence>
<dbReference type="SUPFAM" id="SSF52540">
    <property type="entry name" value="P-loop containing nucleoside triphosphate hydrolases"/>
    <property type="match status" value="1"/>
</dbReference>
<keyword evidence="6" id="KW-1185">Reference proteome</keyword>
<comment type="caution">
    <text evidence="5">The sequence shown here is derived from an EMBL/GenBank/DDBJ whole genome shotgun (WGS) entry which is preliminary data.</text>
</comment>
<dbReference type="AlphaFoldDB" id="A0AAE0K3C4"/>
<dbReference type="PANTHER" id="PTHR10039">
    <property type="entry name" value="AMELOGENIN"/>
    <property type="match status" value="1"/>
</dbReference>
<dbReference type="Proteomes" id="UP001285441">
    <property type="component" value="Unassembled WGS sequence"/>
</dbReference>
<dbReference type="InterPro" id="IPR027417">
    <property type="entry name" value="P-loop_NTPase"/>
</dbReference>
<name>A0AAE0K3C4_9PEZI</name>
<dbReference type="InterPro" id="IPR056693">
    <property type="entry name" value="DUF7791"/>
</dbReference>
<dbReference type="PANTHER" id="PTHR10039:SF5">
    <property type="entry name" value="NACHT DOMAIN-CONTAINING PROTEIN"/>
    <property type="match status" value="1"/>
</dbReference>
<feature type="region of interest" description="Disordered" evidence="2">
    <location>
        <begin position="329"/>
        <end position="350"/>
    </location>
</feature>
<accession>A0AAE0K3C4</accession>
<proteinExistence type="predicted"/>
<dbReference type="InterPro" id="IPR056884">
    <property type="entry name" value="NPHP3-like_N"/>
</dbReference>
<evidence type="ECO:0000313" key="6">
    <source>
        <dbReference type="Proteomes" id="UP001285441"/>
    </source>
</evidence>
<evidence type="ECO:0008006" key="7">
    <source>
        <dbReference type="Google" id="ProtNLM"/>
    </source>
</evidence>